<dbReference type="STRING" id="1688.BCUN_0878"/>
<reference evidence="2 3" key="1">
    <citation type="submission" date="2014-03" db="EMBL/GenBank/DDBJ databases">
        <title>Genomics of Bifidobacteria.</title>
        <authorList>
            <person name="Ventura M."/>
            <person name="Milani C."/>
            <person name="Lugli G.A."/>
        </authorList>
    </citation>
    <scope>NUCLEOTIDE SEQUENCE [LARGE SCALE GENOMIC DNA]</scope>
    <source>
        <strain evidence="2 3">LMG 10738</strain>
    </source>
</reference>
<feature type="region of interest" description="Disordered" evidence="1">
    <location>
        <begin position="584"/>
        <end position="633"/>
    </location>
</feature>
<proteinExistence type="predicted"/>
<sequence>MKVFQFKFPTMVVDKASGERVMFDPASNADHRRKLDENIDQWRRQHPEAHDAQLDSIDMDAHVAVLIDHGVTSVNREGSQQIVNLRPADQKPAAGERIARIWEARLGMKMVRFEPYEGRAVFEALDKDRVSARGILANALGVKPWEVMVEPRADGGWRCRLARTIIWQPSKMAARTQEACEQIGHVGWTYTADAKTGIIDIIPGEPPVFLKTHPFPFDRLGSPADRDRTPFGVKLPARGGADVVYEPVEMDWRESSFLLIGGEGGSGKSVLANNLLASIVAQQPLLSVVDLANKATDYYWLRPWVTAGYWGCESVVQAAGVLNMLVDEIEHGERARAWKENAWQNWLDIPRWAKEKYPLHYIVVDEYSSLVDEAQLVKRIPKADSVLPAVWAQMFTGQAENDIRSRVLRLLRTARAQGYRLILISQTVNERSGLGPTTRDLFGQRIVMGPNPSEALVRGVFHDVASMPVVPEHLTALGVTKGVGRAEFTGQASVVFKTTYAGTQDRSDTYMLAQALVDRIGVPDGVDAARFLRTLEPHGEDDPVDAEYMRWLTDRVSMPYARALATDPVLSAIKGAWDESRIALGERPDPIPGMGADTDGADAGDGDADGDGGAGLPAASPGTDAQPSGPVMDAHELARLMRA</sequence>
<name>A0A087AW95_9BIFI</name>
<dbReference type="OrthoDB" id="5083868at2"/>
<gene>
    <name evidence="2" type="ORF">BCUN_0878</name>
</gene>
<evidence type="ECO:0000313" key="3">
    <source>
        <dbReference type="Proteomes" id="UP000029067"/>
    </source>
</evidence>
<dbReference type="SUPFAM" id="SSF52540">
    <property type="entry name" value="P-loop containing nucleoside triphosphate hydrolases"/>
    <property type="match status" value="1"/>
</dbReference>
<dbReference type="AlphaFoldDB" id="A0A087AW95"/>
<dbReference type="EMBL" id="JGYV01000010">
    <property type="protein sequence ID" value="KFI63045.1"/>
    <property type="molecule type" value="Genomic_DNA"/>
</dbReference>
<evidence type="ECO:0000313" key="2">
    <source>
        <dbReference type="EMBL" id="KFI63045.1"/>
    </source>
</evidence>
<dbReference type="eggNOG" id="COG1674">
    <property type="taxonomic scope" value="Bacteria"/>
</dbReference>
<protein>
    <submittedName>
        <fullName evidence="2">Cell division protein FtsK</fullName>
    </submittedName>
</protein>
<keyword evidence="2" id="KW-0132">Cell division</keyword>
<dbReference type="InterPro" id="IPR027417">
    <property type="entry name" value="P-loop_NTPase"/>
</dbReference>
<keyword evidence="2" id="KW-0131">Cell cycle</keyword>
<dbReference type="Gene3D" id="3.40.50.300">
    <property type="entry name" value="P-loop containing nucleotide triphosphate hydrolases"/>
    <property type="match status" value="1"/>
</dbReference>
<dbReference type="GO" id="GO:0051301">
    <property type="term" value="P:cell division"/>
    <property type="evidence" value="ECO:0007669"/>
    <property type="project" value="UniProtKB-KW"/>
</dbReference>
<keyword evidence="3" id="KW-1185">Reference proteome</keyword>
<comment type="caution">
    <text evidence="2">The sequence shown here is derived from an EMBL/GenBank/DDBJ whole genome shotgun (WGS) entry which is preliminary data.</text>
</comment>
<accession>A0A087AW95</accession>
<dbReference type="Proteomes" id="UP000029067">
    <property type="component" value="Unassembled WGS sequence"/>
</dbReference>
<dbReference type="RefSeq" id="WP_033515565.1">
    <property type="nucleotide sequence ID" value="NZ_JGYV01000010.1"/>
</dbReference>
<evidence type="ECO:0000256" key="1">
    <source>
        <dbReference type="SAM" id="MobiDB-lite"/>
    </source>
</evidence>
<feature type="compositionally biased region" description="Acidic residues" evidence="1">
    <location>
        <begin position="599"/>
        <end position="610"/>
    </location>
</feature>
<organism evidence="2 3">
    <name type="scientific">Bifidobacterium cuniculi</name>
    <dbReference type="NCBI Taxonomy" id="1688"/>
    <lineage>
        <taxon>Bacteria</taxon>
        <taxon>Bacillati</taxon>
        <taxon>Actinomycetota</taxon>
        <taxon>Actinomycetes</taxon>
        <taxon>Bifidobacteriales</taxon>
        <taxon>Bifidobacteriaceae</taxon>
        <taxon>Bifidobacterium</taxon>
    </lineage>
</organism>